<dbReference type="Pfam" id="PF13884">
    <property type="entry name" value="Peptidase_S74"/>
    <property type="match status" value="1"/>
</dbReference>
<feature type="coiled-coil region" evidence="1">
    <location>
        <begin position="889"/>
        <end position="916"/>
    </location>
</feature>
<dbReference type="GO" id="GO:0019867">
    <property type="term" value="C:outer membrane"/>
    <property type="evidence" value="ECO:0007669"/>
    <property type="project" value="InterPro"/>
</dbReference>
<dbReference type="PROSITE" id="PS51688">
    <property type="entry name" value="ICA"/>
    <property type="match status" value="1"/>
</dbReference>
<organism evidence="4 5">
    <name type="scientific">Winogradskyella eximia</name>
    <dbReference type="NCBI Taxonomy" id="262006"/>
    <lineage>
        <taxon>Bacteria</taxon>
        <taxon>Pseudomonadati</taxon>
        <taxon>Bacteroidota</taxon>
        <taxon>Flavobacteriia</taxon>
        <taxon>Flavobacteriales</taxon>
        <taxon>Flavobacteriaceae</taxon>
        <taxon>Winogradskyella</taxon>
    </lineage>
</organism>
<evidence type="ECO:0000313" key="5">
    <source>
        <dbReference type="Proteomes" id="UP000256980"/>
    </source>
</evidence>
<evidence type="ECO:0000256" key="2">
    <source>
        <dbReference type="SAM" id="SignalP"/>
    </source>
</evidence>
<gene>
    <name evidence="4" type="ORF">DFQ10_10918</name>
</gene>
<dbReference type="RefSeq" id="WP_115818487.1">
    <property type="nucleotide sequence ID" value="NZ_QRDV01000009.1"/>
</dbReference>
<dbReference type="Gene3D" id="1.10.10.10">
    <property type="entry name" value="Winged helix-like DNA-binding domain superfamily/Winged helix DNA-binding domain"/>
    <property type="match status" value="1"/>
</dbReference>
<comment type="caution">
    <text evidence="4">The sequence shown here is derived from an EMBL/GenBank/DDBJ whole genome shotgun (WGS) entry which is preliminary data.</text>
</comment>
<feature type="signal peptide" evidence="2">
    <location>
        <begin position="1"/>
        <end position="18"/>
    </location>
</feature>
<proteinExistence type="predicted"/>
<feature type="chain" id="PRO_5017605907" evidence="2">
    <location>
        <begin position="19"/>
        <end position="923"/>
    </location>
</feature>
<sequence>MKRITQALLMLFTITTFAQQGINYKALIKDANNAVVANTAVTVEFSILQGVAQTNVYQETHTPTTDANGIIIINIGEGAVDSGVFADIDWASDTHFLNTQIDTGAGLTDMGTTAFNAVPYALSAKTAENVSGLEAIDEGNGLGLVKVGRVEANYGAIGENAVDLSYSSSASTTKGASGLLSTAMGIGTTASGQYSTAMGRTTIASGFFSTAMGIVTTASGNRSTAMGNRTIAESYGQTSLGIYNVATTPISTTAFNASDQLLVVGNGANGANRSNALTILKNGTITAPSFDIAEITDAKALVTKEYADASIANAASTGLEAIDEGNGLGLVKVGRVEANYGNIGNGAVDLSISTSASTTRGATGQGSTAMGSSTTASGYASTAMGQSTIAQGDWSTAIGEGTTASGFFSTAMGWNTTANAYYSTAMGRYNVGGGSGFNNIATDPLLEVGNGASSANRSNALTILKNGTIIAPSFDIAEITDDKALVTKEFADANYIDAMFSGDYYDLSNIPSGVAATGLEAVNEGNGLGLVKVGRVAANYGNVGENAVDLSYSQFTGNATGATGIASTAMGVNSIASGSYSTAMGIATKADAYNSAAIGRYNIGGGNPSAIVATDPLFEVGNGVNDANRSNALTILKNGNVGIGEISPSTALEVTGVIKAVVDNAPALIVSGSSNTTSGDDGIISSNPDYAGSDLFLRSNDAVIVYLDHDDNETGDFGIVNGAGTTVFNVNEAGNTRINGATTIGGTASITGGTVIGGNTVIGGDAQINGLTYMANGAFIIGNVTVNGSTVHSSDRRLKKEIETIPFGLKEILQLEPKAYNWKAKDQEHKSLGLIAQDVQKIITNIVQVGDDELKTMGVSYTELIPVLIKATQEQQVIIDAQAEKIKQLEAKNKVFASLEARLSALENNTATASANTSLKTKK</sequence>
<keyword evidence="1" id="KW-0175">Coiled coil</keyword>
<evidence type="ECO:0000259" key="3">
    <source>
        <dbReference type="PROSITE" id="PS51688"/>
    </source>
</evidence>
<protein>
    <submittedName>
        <fullName evidence="4">Trimeric autotransporter adhesin</fullName>
    </submittedName>
</protein>
<dbReference type="InterPro" id="IPR011004">
    <property type="entry name" value="Trimer_LpxA-like_sf"/>
</dbReference>
<dbReference type="EMBL" id="QRDV01000009">
    <property type="protein sequence ID" value="RED42123.1"/>
    <property type="molecule type" value="Genomic_DNA"/>
</dbReference>
<dbReference type="Pfam" id="PF05658">
    <property type="entry name" value="YadA_head"/>
    <property type="match status" value="5"/>
</dbReference>
<reference evidence="4 5" key="1">
    <citation type="submission" date="2018-07" db="EMBL/GenBank/DDBJ databases">
        <title>Genomic Encyclopedia of Type Strains, Phase III (KMG-III): the genomes of soil and plant-associated and newly described type strains.</title>
        <authorList>
            <person name="Whitman W."/>
        </authorList>
    </citation>
    <scope>NUCLEOTIDE SEQUENCE [LARGE SCALE GENOMIC DNA]</scope>
    <source>
        <strain evidence="4 5">CECT 7946</strain>
    </source>
</reference>
<evidence type="ECO:0000256" key="1">
    <source>
        <dbReference type="SAM" id="Coils"/>
    </source>
</evidence>
<dbReference type="InterPro" id="IPR036388">
    <property type="entry name" value="WH-like_DNA-bd_sf"/>
</dbReference>
<accession>A0A3D9GZV3</accession>
<evidence type="ECO:0000313" key="4">
    <source>
        <dbReference type="EMBL" id="RED42123.1"/>
    </source>
</evidence>
<name>A0A3D9GZV3_9FLAO</name>
<dbReference type="CDD" id="cd12820">
    <property type="entry name" value="LbR_YadA-like"/>
    <property type="match status" value="2"/>
</dbReference>
<dbReference type="InterPro" id="IPR008640">
    <property type="entry name" value="Adhesin_Head_dom"/>
</dbReference>
<keyword evidence="5" id="KW-1185">Reference proteome</keyword>
<dbReference type="SUPFAM" id="SSF51161">
    <property type="entry name" value="Trimeric LpxA-like enzymes"/>
    <property type="match status" value="1"/>
</dbReference>
<dbReference type="SUPFAM" id="SSF101967">
    <property type="entry name" value="Adhesin YadA, collagen-binding domain"/>
    <property type="match status" value="2"/>
</dbReference>
<dbReference type="InterPro" id="IPR030392">
    <property type="entry name" value="S74_ICA"/>
</dbReference>
<dbReference type="InterPro" id="IPR011049">
    <property type="entry name" value="Serralysin-like_metalloprot_C"/>
</dbReference>
<keyword evidence="2" id="KW-0732">Signal</keyword>
<dbReference type="AlphaFoldDB" id="A0A3D9GZV3"/>
<feature type="domain" description="Peptidase S74" evidence="3">
    <location>
        <begin position="794"/>
        <end position="886"/>
    </location>
</feature>
<dbReference type="OrthoDB" id="1183114at2"/>
<dbReference type="Proteomes" id="UP000256980">
    <property type="component" value="Unassembled WGS sequence"/>
</dbReference>
<dbReference type="Gene3D" id="2.150.10.10">
    <property type="entry name" value="Serralysin-like metalloprotease, C-terminal"/>
    <property type="match status" value="2"/>
</dbReference>